<protein>
    <submittedName>
        <fullName evidence="3">Zf-CCHC domain-containing protein</fullName>
    </submittedName>
</protein>
<proteinExistence type="predicted"/>
<dbReference type="Proteomes" id="UP001151760">
    <property type="component" value="Unassembled WGS sequence"/>
</dbReference>
<evidence type="ECO:0000259" key="2">
    <source>
        <dbReference type="Pfam" id="PF25597"/>
    </source>
</evidence>
<feature type="region of interest" description="Disordered" evidence="1">
    <location>
        <begin position="311"/>
        <end position="335"/>
    </location>
</feature>
<feature type="compositionally biased region" description="Basic and acidic residues" evidence="1">
    <location>
        <begin position="311"/>
        <end position="326"/>
    </location>
</feature>
<dbReference type="InterPro" id="IPR057670">
    <property type="entry name" value="SH3_retrovirus"/>
</dbReference>
<comment type="caution">
    <text evidence="3">The sequence shown here is derived from an EMBL/GenBank/DDBJ whole genome shotgun (WGS) entry which is preliminary data.</text>
</comment>
<organism evidence="3 4">
    <name type="scientific">Tanacetum coccineum</name>
    <dbReference type="NCBI Taxonomy" id="301880"/>
    <lineage>
        <taxon>Eukaryota</taxon>
        <taxon>Viridiplantae</taxon>
        <taxon>Streptophyta</taxon>
        <taxon>Embryophyta</taxon>
        <taxon>Tracheophyta</taxon>
        <taxon>Spermatophyta</taxon>
        <taxon>Magnoliopsida</taxon>
        <taxon>eudicotyledons</taxon>
        <taxon>Gunneridae</taxon>
        <taxon>Pentapetalae</taxon>
        <taxon>asterids</taxon>
        <taxon>campanulids</taxon>
        <taxon>Asterales</taxon>
        <taxon>Asteraceae</taxon>
        <taxon>Asteroideae</taxon>
        <taxon>Anthemideae</taxon>
        <taxon>Anthemidinae</taxon>
        <taxon>Tanacetum</taxon>
    </lineage>
</organism>
<dbReference type="EMBL" id="BQNB010016958">
    <property type="protein sequence ID" value="GJT57743.1"/>
    <property type="molecule type" value="Genomic_DNA"/>
</dbReference>
<dbReference type="InterPro" id="IPR036875">
    <property type="entry name" value="Znf_CCHC_sf"/>
</dbReference>
<evidence type="ECO:0000313" key="4">
    <source>
        <dbReference type="Proteomes" id="UP001151760"/>
    </source>
</evidence>
<feature type="region of interest" description="Disordered" evidence="1">
    <location>
        <begin position="71"/>
        <end position="91"/>
    </location>
</feature>
<dbReference type="Pfam" id="PF25597">
    <property type="entry name" value="SH3_retrovirus"/>
    <property type="match status" value="1"/>
</dbReference>
<feature type="domain" description="Retroviral polymerase SH3-like" evidence="2">
    <location>
        <begin position="212"/>
        <end position="252"/>
    </location>
</feature>
<keyword evidence="4" id="KW-1185">Reference proteome</keyword>
<reference evidence="3" key="1">
    <citation type="journal article" date="2022" name="Int. J. Mol. Sci.">
        <title>Draft Genome of Tanacetum Coccineum: Genomic Comparison of Closely Related Tanacetum-Family Plants.</title>
        <authorList>
            <person name="Yamashiro T."/>
            <person name="Shiraishi A."/>
            <person name="Nakayama K."/>
            <person name="Satake H."/>
        </authorList>
    </citation>
    <scope>NUCLEOTIDE SEQUENCE</scope>
</reference>
<gene>
    <name evidence="3" type="ORF">Tco_0992797</name>
</gene>
<feature type="non-terminal residue" evidence="3">
    <location>
        <position position="1"/>
    </location>
</feature>
<evidence type="ECO:0000256" key="1">
    <source>
        <dbReference type="SAM" id="MobiDB-lite"/>
    </source>
</evidence>
<accession>A0ABQ5F3U1</accession>
<sequence length="408" mass="46412">KFLRAFPTKWRPQVTTIQESKSNDFSTLPLDDLIGNLKVYEVVLEKDSKISKSKKEKYKSLTLKARKVLSEEEASSSDSEDEECHGELTQNQRKEKDDRMCFKCVNPNHFISDCPKHFYNDQKAFVLGCWSDSEDDSKMEEICLMALDIMSSSSSLQEMLEMQKPPKDKHGIGYTEDIASTSIVKTKKLIPKDDKMPTVEPASLVPSAREPSTEGIFLGYSPNSKACVILNKETMRVKESLNVRFDESLPHKSSPLVDDDILENEIIENQEKDLEIKENEPLIKEIVNIKETKDHHIDSVIGNGYSLKDKNEAKTAKTEHENEKSVKSQSQSQKVPIPSWQSYDFSLAMGHGTISMAVIARLGDQDYLMAEIEDLDPLTQQTQDQEAPLHLFYINRARNQAWEESSVI</sequence>
<reference evidence="3" key="2">
    <citation type="submission" date="2022-01" db="EMBL/GenBank/DDBJ databases">
        <authorList>
            <person name="Yamashiro T."/>
            <person name="Shiraishi A."/>
            <person name="Satake H."/>
            <person name="Nakayama K."/>
        </authorList>
    </citation>
    <scope>NUCLEOTIDE SEQUENCE</scope>
</reference>
<name>A0ABQ5F3U1_9ASTR</name>
<evidence type="ECO:0000313" key="3">
    <source>
        <dbReference type="EMBL" id="GJT57743.1"/>
    </source>
</evidence>
<dbReference type="SUPFAM" id="SSF57756">
    <property type="entry name" value="Retrovirus zinc finger-like domains"/>
    <property type="match status" value="1"/>
</dbReference>
<feature type="compositionally biased region" description="Acidic residues" evidence="1">
    <location>
        <begin position="71"/>
        <end position="84"/>
    </location>
</feature>